<dbReference type="AlphaFoldDB" id="A0A4Q2JV80"/>
<dbReference type="PANTHER" id="PTHR30204:SF0">
    <property type="entry name" value="REDOX-SENSITIVE TRANSCRIPTIONAL ACTIVATOR SOXR"/>
    <property type="match status" value="1"/>
</dbReference>
<evidence type="ECO:0000256" key="1">
    <source>
        <dbReference type="ARBA" id="ARBA00022714"/>
    </source>
</evidence>
<dbReference type="GO" id="GO:0051537">
    <property type="term" value="F:2 iron, 2 sulfur cluster binding"/>
    <property type="evidence" value="ECO:0007669"/>
    <property type="project" value="UniProtKB-KW"/>
</dbReference>
<name>A0A4Q2JV80_9MICO</name>
<dbReference type="NCBIfam" id="TIGR01950">
    <property type="entry name" value="SoxR"/>
    <property type="match status" value="1"/>
</dbReference>
<keyword evidence="1" id="KW-0479">Metal-binding</keyword>
<feature type="domain" description="HTH merR-type" evidence="5">
    <location>
        <begin position="18"/>
        <end position="86"/>
    </location>
</feature>
<dbReference type="Proteomes" id="UP000292935">
    <property type="component" value="Unassembled WGS sequence"/>
</dbReference>
<keyword evidence="2" id="KW-0408">Iron</keyword>
<dbReference type="GO" id="GO:0003700">
    <property type="term" value="F:DNA-binding transcription factor activity"/>
    <property type="evidence" value="ECO:0007669"/>
    <property type="project" value="InterPro"/>
</dbReference>
<dbReference type="Pfam" id="PF13411">
    <property type="entry name" value="MerR_1"/>
    <property type="match status" value="1"/>
</dbReference>
<dbReference type="PRINTS" id="PR00040">
    <property type="entry name" value="HTHMERR"/>
</dbReference>
<dbReference type="InterPro" id="IPR009061">
    <property type="entry name" value="DNA-bd_dom_put_sf"/>
</dbReference>
<dbReference type="SMART" id="SM00422">
    <property type="entry name" value="HTH_MERR"/>
    <property type="match status" value="1"/>
</dbReference>
<dbReference type="GO" id="GO:0006979">
    <property type="term" value="P:response to oxidative stress"/>
    <property type="evidence" value="ECO:0007669"/>
    <property type="project" value="InterPro"/>
</dbReference>
<sequence>MEIEAEPGPTGKHAPDELLTVGEMSRRTGVAPSALRFYEDLGLIASHRTGGNQRRYPRHMLRRVSLISVAKRLGIPLSDVQTAFENVPLDTTPSHEDWQAASRRWKRQLELRRLGIEQLERELTGCIGCGCLSMKACRLLNPDDELGEHGAGPQRL</sequence>
<keyword evidence="1" id="KW-0001">2Fe-2S</keyword>
<dbReference type="InterPro" id="IPR000551">
    <property type="entry name" value="MerR-type_HTH_dom"/>
</dbReference>
<accession>A0A4Q2JV80</accession>
<dbReference type="PROSITE" id="PS00552">
    <property type="entry name" value="HTH_MERR_1"/>
    <property type="match status" value="1"/>
</dbReference>
<evidence type="ECO:0000313" key="7">
    <source>
        <dbReference type="Proteomes" id="UP000292935"/>
    </source>
</evidence>
<evidence type="ECO:0000256" key="4">
    <source>
        <dbReference type="ARBA" id="ARBA00023125"/>
    </source>
</evidence>
<dbReference type="SUPFAM" id="SSF46955">
    <property type="entry name" value="Putative DNA-binding domain"/>
    <property type="match status" value="1"/>
</dbReference>
<keyword evidence="4" id="KW-0238">DNA-binding</keyword>
<evidence type="ECO:0000259" key="5">
    <source>
        <dbReference type="PROSITE" id="PS50937"/>
    </source>
</evidence>
<dbReference type="OrthoDB" id="9802944at2"/>
<dbReference type="InterPro" id="IPR010211">
    <property type="entry name" value="Redox-sen_tscrpt-act_SoxR"/>
</dbReference>
<dbReference type="PANTHER" id="PTHR30204">
    <property type="entry name" value="REDOX-CYCLING DRUG-SENSING TRANSCRIPTIONAL ACTIVATOR SOXR"/>
    <property type="match status" value="1"/>
</dbReference>
<dbReference type="Gene3D" id="1.10.1660.10">
    <property type="match status" value="1"/>
</dbReference>
<protein>
    <submittedName>
        <fullName evidence="6">Redox-sensitive transcriptional activator SoxR</fullName>
    </submittedName>
</protein>
<dbReference type="CDD" id="cd01110">
    <property type="entry name" value="HTH_SoxR"/>
    <property type="match status" value="1"/>
</dbReference>
<dbReference type="GO" id="GO:0003677">
    <property type="term" value="F:DNA binding"/>
    <property type="evidence" value="ECO:0007669"/>
    <property type="project" value="UniProtKB-KW"/>
</dbReference>
<organism evidence="6 7">
    <name type="scientific">Agromyces fucosus</name>
    <dbReference type="NCBI Taxonomy" id="41985"/>
    <lineage>
        <taxon>Bacteria</taxon>
        <taxon>Bacillati</taxon>
        <taxon>Actinomycetota</taxon>
        <taxon>Actinomycetes</taxon>
        <taxon>Micrococcales</taxon>
        <taxon>Microbacteriaceae</taxon>
        <taxon>Agromyces</taxon>
    </lineage>
</organism>
<evidence type="ECO:0000256" key="2">
    <source>
        <dbReference type="ARBA" id="ARBA00023004"/>
    </source>
</evidence>
<keyword evidence="3" id="KW-0411">Iron-sulfur</keyword>
<gene>
    <name evidence="6" type="primary">soxR</name>
    <name evidence="6" type="ORF">ESP57_00250</name>
</gene>
<keyword evidence="7" id="KW-1185">Reference proteome</keyword>
<comment type="caution">
    <text evidence="6">The sequence shown here is derived from an EMBL/GenBank/DDBJ whole genome shotgun (WGS) entry which is preliminary data.</text>
</comment>
<reference evidence="6 7" key="1">
    <citation type="submission" date="2019-01" db="EMBL/GenBank/DDBJ databases">
        <authorList>
            <person name="Li J."/>
        </authorList>
    </citation>
    <scope>NUCLEOTIDE SEQUENCE [LARGE SCALE GENOMIC DNA]</scope>
    <source>
        <strain evidence="6 7">CCUG 35506</strain>
    </source>
</reference>
<dbReference type="PROSITE" id="PS50937">
    <property type="entry name" value="HTH_MERR_2"/>
    <property type="match status" value="1"/>
</dbReference>
<proteinExistence type="predicted"/>
<dbReference type="InterPro" id="IPR047057">
    <property type="entry name" value="MerR_fam"/>
</dbReference>
<dbReference type="EMBL" id="SDPO01000001">
    <property type="protein sequence ID" value="RXZ51274.1"/>
    <property type="molecule type" value="Genomic_DNA"/>
</dbReference>
<evidence type="ECO:0000313" key="6">
    <source>
        <dbReference type="EMBL" id="RXZ51274.1"/>
    </source>
</evidence>
<evidence type="ECO:0000256" key="3">
    <source>
        <dbReference type="ARBA" id="ARBA00023014"/>
    </source>
</evidence>